<dbReference type="PATRIC" id="fig|1423763.3.peg.434"/>
<dbReference type="OrthoDB" id="2322602at2"/>
<dbReference type="Proteomes" id="UP000051036">
    <property type="component" value="Unassembled WGS sequence"/>
</dbReference>
<feature type="transmembrane region" description="Helical" evidence="1">
    <location>
        <begin position="24"/>
        <end position="46"/>
    </location>
</feature>
<gene>
    <name evidence="2" type="ORF">FC46_GL000430</name>
</gene>
<reference evidence="2 3" key="1">
    <citation type="journal article" date="2015" name="Genome Announc.">
        <title>Expanding the biotechnology potential of lactobacilli through comparative genomics of 213 strains and associated genera.</title>
        <authorList>
            <person name="Sun Z."/>
            <person name="Harris H.M."/>
            <person name="McCann A."/>
            <person name="Guo C."/>
            <person name="Argimon S."/>
            <person name="Zhang W."/>
            <person name="Yang X."/>
            <person name="Jeffery I.B."/>
            <person name="Cooney J.C."/>
            <person name="Kagawa T.F."/>
            <person name="Liu W."/>
            <person name="Song Y."/>
            <person name="Salvetti E."/>
            <person name="Wrobel A."/>
            <person name="Rasinkangas P."/>
            <person name="Parkhill J."/>
            <person name="Rea M.C."/>
            <person name="O'Sullivan O."/>
            <person name="Ritari J."/>
            <person name="Douillard F.P."/>
            <person name="Paul Ross R."/>
            <person name="Yang R."/>
            <person name="Briner A.E."/>
            <person name="Felis G.E."/>
            <person name="de Vos W.M."/>
            <person name="Barrangou R."/>
            <person name="Klaenhammer T.R."/>
            <person name="Caufield P.W."/>
            <person name="Cui Y."/>
            <person name="Zhang H."/>
            <person name="O'Toole P.W."/>
        </authorList>
    </citation>
    <scope>NUCLEOTIDE SEQUENCE [LARGE SCALE GENOMIC DNA]</scope>
    <source>
        <strain evidence="2 3">DSM 16043</strain>
    </source>
</reference>
<name>A0A0R1UGG1_9LACO</name>
<dbReference type="RefSeq" id="WP_057798707.1">
    <property type="nucleotide sequence ID" value="NZ_AZFM01000015.1"/>
</dbReference>
<evidence type="ECO:0000256" key="1">
    <source>
        <dbReference type="SAM" id="Phobius"/>
    </source>
</evidence>
<organism evidence="2 3">
    <name type="scientific">Lactobacillus kalixensis DSM 16043</name>
    <dbReference type="NCBI Taxonomy" id="1423763"/>
    <lineage>
        <taxon>Bacteria</taxon>
        <taxon>Bacillati</taxon>
        <taxon>Bacillota</taxon>
        <taxon>Bacilli</taxon>
        <taxon>Lactobacillales</taxon>
        <taxon>Lactobacillaceae</taxon>
        <taxon>Lactobacillus</taxon>
    </lineage>
</organism>
<feature type="transmembrane region" description="Helical" evidence="1">
    <location>
        <begin position="252"/>
        <end position="271"/>
    </location>
</feature>
<dbReference type="STRING" id="1423763.FC46_GL000430"/>
<evidence type="ECO:0000313" key="3">
    <source>
        <dbReference type="Proteomes" id="UP000051036"/>
    </source>
</evidence>
<feature type="transmembrane region" description="Helical" evidence="1">
    <location>
        <begin position="168"/>
        <end position="191"/>
    </location>
</feature>
<sequence length="277" mass="30788">MVDGSRADLRRMDQEQNSKYKQTLAFMMLIIVMLTMITVTFLNPIFMKGQIRTSNNKAVIVRQVDSHFDTLADLIGAKHESDSNLLTIQQAQPIADHIIDYSLGIHMVRFNSTSLAEQILNDIDESIDKGASSDAQVVRKKLLRQKNNAIYFVNRAFNLNVVTLGANIAVLLFVVNIIIVIVTIIALVSLIREMKERSSIKALIHDITASGMWAGFWIILISGLLAIIPVFFNVEALPLAGVGYLLEISSGVFLDFVIIGVIIYILCAIPWQITTAN</sequence>
<dbReference type="EMBL" id="AZFM01000015">
    <property type="protein sequence ID" value="KRL90136.1"/>
    <property type="molecule type" value="Genomic_DNA"/>
</dbReference>
<keyword evidence="1" id="KW-0812">Transmembrane</keyword>
<proteinExistence type="predicted"/>
<keyword evidence="1" id="KW-0472">Membrane</keyword>
<dbReference type="AlphaFoldDB" id="A0A0R1UGG1"/>
<accession>A0A0R1UGG1</accession>
<keyword evidence="3" id="KW-1185">Reference proteome</keyword>
<comment type="caution">
    <text evidence="2">The sequence shown here is derived from an EMBL/GenBank/DDBJ whole genome shotgun (WGS) entry which is preliminary data.</text>
</comment>
<feature type="transmembrane region" description="Helical" evidence="1">
    <location>
        <begin position="212"/>
        <end position="232"/>
    </location>
</feature>
<protein>
    <submittedName>
        <fullName evidence="2">Uncharacterized protein</fullName>
    </submittedName>
</protein>
<keyword evidence="1" id="KW-1133">Transmembrane helix</keyword>
<evidence type="ECO:0000313" key="2">
    <source>
        <dbReference type="EMBL" id="KRL90136.1"/>
    </source>
</evidence>